<evidence type="ECO:0000313" key="7">
    <source>
        <dbReference type="EMBL" id="RNI20356.1"/>
    </source>
</evidence>
<comment type="subcellular location">
    <subcellularLocation>
        <location evidence="1">Cell membrane</location>
        <topology evidence="1">Multi-pass membrane protein</topology>
    </subcellularLocation>
</comment>
<feature type="transmembrane region" description="Helical" evidence="6">
    <location>
        <begin position="104"/>
        <end position="129"/>
    </location>
</feature>
<dbReference type="GO" id="GO:0022857">
    <property type="term" value="F:transmembrane transporter activity"/>
    <property type="evidence" value="ECO:0007669"/>
    <property type="project" value="InterPro"/>
</dbReference>
<feature type="transmembrane region" description="Helical" evidence="6">
    <location>
        <begin position="141"/>
        <end position="162"/>
    </location>
</feature>
<dbReference type="InterPro" id="IPR011701">
    <property type="entry name" value="MFS"/>
</dbReference>
<feature type="transmembrane region" description="Helical" evidence="6">
    <location>
        <begin position="168"/>
        <end position="187"/>
    </location>
</feature>
<dbReference type="Proteomes" id="UP000271678">
    <property type="component" value="Unassembled WGS sequence"/>
</dbReference>
<reference evidence="7 8" key="1">
    <citation type="submission" date="2018-11" db="EMBL/GenBank/DDBJ databases">
        <title>Draft genome of Simplicispira Flexivirga sp. BO-16.</title>
        <authorList>
            <person name="Im W.T."/>
        </authorList>
    </citation>
    <scope>NUCLEOTIDE SEQUENCE [LARGE SCALE GENOMIC DNA]</scope>
    <source>
        <strain evidence="7 8">BO-16</strain>
    </source>
</reference>
<feature type="transmembrane region" description="Helical" evidence="6">
    <location>
        <begin position="297"/>
        <end position="320"/>
    </location>
</feature>
<dbReference type="Pfam" id="PF07690">
    <property type="entry name" value="MFS_1"/>
    <property type="match status" value="1"/>
</dbReference>
<dbReference type="SUPFAM" id="SSF103473">
    <property type="entry name" value="MFS general substrate transporter"/>
    <property type="match status" value="1"/>
</dbReference>
<evidence type="ECO:0000256" key="5">
    <source>
        <dbReference type="ARBA" id="ARBA00023136"/>
    </source>
</evidence>
<evidence type="ECO:0000256" key="3">
    <source>
        <dbReference type="ARBA" id="ARBA00022692"/>
    </source>
</evidence>
<comment type="caution">
    <text evidence="7">The sequence shown here is derived from an EMBL/GenBank/DDBJ whole genome shotgun (WGS) entry which is preliminary data.</text>
</comment>
<dbReference type="Gene3D" id="1.20.1250.20">
    <property type="entry name" value="MFS general substrate transporter like domains"/>
    <property type="match status" value="1"/>
</dbReference>
<evidence type="ECO:0000256" key="2">
    <source>
        <dbReference type="ARBA" id="ARBA00022475"/>
    </source>
</evidence>
<accession>A0A3M9M4D4</accession>
<dbReference type="GO" id="GO:0005886">
    <property type="term" value="C:plasma membrane"/>
    <property type="evidence" value="ECO:0007669"/>
    <property type="project" value="UniProtKB-SubCell"/>
</dbReference>
<dbReference type="PANTHER" id="PTHR23513:SF11">
    <property type="entry name" value="STAPHYLOFERRIN A TRANSPORTER"/>
    <property type="match status" value="1"/>
</dbReference>
<evidence type="ECO:0000313" key="8">
    <source>
        <dbReference type="Proteomes" id="UP000271678"/>
    </source>
</evidence>
<keyword evidence="8" id="KW-1185">Reference proteome</keyword>
<sequence length="398" mass="41269">MTTYRSLFAIREFRVLFVARLFTMVGVVVGALALGTVMYDATDSTVLTALSMFGGPLVSLVTSHFLLASSDLLRPRTALVVTGAAAAGDDLLQLIPHLPWGVRFALLAMEYVITSATSGTVMSLLADIVPAESFVLARATMNLTVGGIQVLGNALGAVLLLAFAPVHLFAVSAAAAVFAAVIARLGVADHPPRATGPVVARTRTVNKALLGSRVVRPVLLMGWIPNGLIVGCEALYIPYARQHAGYLFASTAAGMLAGDVVVGRFVPEAVRQRLVVPLRLLLAVPFLVMFAHPPVVLAALAGGIGAFGYTASLPLQSRLVQHVRADSRGQAFGLLSAGLMVGQSLGALAAGVLGQLGAPGPAMGTVAALSIVATTLLVRPLRRSAPRPDTTRHQATPV</sequence>
<keyword evidence="2" id="KW-1003">Cell membrane</keyword>
<feature type="transmembrane region" description="Helical" evidence="6">
    <location>
        <begin position="243"/>
        <end position="262"/>
    </location>
</feature>
<dbReference type="EMBL" id="RJJQ01000017">
    <property type="protein sequence ID" value="RNI20356.1"/>
    <property type="molecule type" value="Genomic_DNA"/>
</dbReference>
<evidence type="ECO:0000256" key="6">
    <source>
        <dbReference type="SAM" id="Phobius"/>
    </source>
</evidence>
<proteinExistence type="predicted"/>
<feature type="transmembrane region" description="Helical" evidence="6">
    <location>
        <begin position="360"/>
        <end position="378"/>
    </location>
</feature>
<evidence type="ECO:0000256" key="1">
    <source>
        <dbReference type="ARBA" id="ARBA00004651"/>
    </source>
</evidence>
<dbReference type="AlphaFoldDB" id="A0A3M9M4D4"/>
<organism evidence="7 8">
    <name type="scientific">Flexivirga caeni</name>
    <dbReference type="NCBI Taxonomy" id="2294115"/>
    <lineage>
        <taxon>Bacteria</taxon>
        <taxon>Bacillati</taxon>
        <taxon>Actinomycetota</taxon>
        <taxon>Actinomycetes</taxon>
        <taxon>Micrococcales</taxon>
        <taxon>Dermacoccaceae</taxon>
        <taxon>Flexivirga</taxon>
    </lineage>
</organism>
<gene>
    <name evidence="7" type="ORF">EFY87_15325</name>
</gene>
<name>A0A3M9M4D4_9MICO</name>
<dbReference type="InterPro" id="IPR036259">
    <property type="entry name" value="MFS_trans_sf"/>
</dbReference>
<feature type="transmembrane region" description="Helical" evidence="6">
    <location>
        <begin position="21"/>
        <end position="39"/>
    </location>
</feature>
<evidence type="ECO:0000256" key="4">
    <source>
        <dbReference type="ARBA" id="ARBA00022989"/>
    </source>
</evidence>
<keyword evidence="4 6" id="KW-1133">Transmembrane helix</keyword>
<dbReference type="PANTHER" id="PTHR23513">
    <property type="entry name" value="INTEGRAL MEMBRANE EFFLUX PROTEIN-RELATED"/>
    <property type="match status" value="1"/>
</dbReference>
<keyword evidence="5 6" id="KW-0472">Membrane</keyword>
<feature type="transmembrane region" description="Helical" evidence="6">
    <location>
        <begin position="218"/>
        <end position="237"/>
    </location>
</feature>
<protein>
    <recommendedName>
        <fullName evidence="9">MFS transporter</fullName>
    </recommendedName>
</protein>
<evidence type="ECO:0008006" key="9">
    <source>
        <dbReference type="Google" id="ProtNLM"/>
    </source>
</evidence>
<dbReference type="OrthoDB" id="3287459at2"/>
<feature type="transmembrane region" description="Helical" evidence="6">
    <location>
        <begin position="45"/>
        <end position="67"/>
    </location>
</feature>
<feature type="transmembrane region" description="Helical" evidence="6">
    <location>
        <begin position="332"/>
        <end position="354"/>
    </location>
</feature>
<keyword evidence="3 6" id="KW-0812">Transmembrane</keyword>